<evidence type="ECO:0000313" key="3">
    <source>
        <dbReference type="WBParaSite" id="PSAMB.scaffold252size61180.g4017.t1"/>
    </source>
</evidence>
<organism evidence="2 3">
    <name type="scientific">Plectus sambesii</name>
    <dbReference type="NCBI Taxonomy" id="2011161"/>
    <lineage>
        <taxon>Eukaryota</taxon>
        <taxon>Metazoa</taxon>
        <taxon>Ecdysozoa</taxon>
        <taxon>Nematoda</taxon>
        <taxon>Chromadorea</taxon>
        <taxon>Plectida</taxon>
        <taxon>Plectina</taxon>
        <taxon>Plectoidea</taxon>
        <taxon>Plectidae</taxon>
        <taxon>Plectus</taxon>
    </lineage>
</organism>
<protein>
    <submittedName>
        <fullName evidence="3">Uncharacterized protein</fullName>
    </submittedName>
</protein>
<evidence type="ECO:0000256" key="1">
    <source>
        <dbReference type="SAM" id="MobiDB-lite"/>
    </source>
</evidence>
<accession>A0A914VTN7</accession>
<keyword evidence="2" id="KW-1185">Reference proteome</keyword>
<dbReference type="Proteomes" id="UP000887566">
    <property type="component" value="Unplaced"/>
</dbReference>
<proteinExistence type="predicted"/>
<dbReference type="AlphaFoldDB" id="A0A914VTN7"/>
<evidence type="ECO:0000313" key="2">
    <source>
        <dbReference type="Proteomes" id="UP000887566"/>
    </source>
</evidence>
<sequence length="179" mass="20042">MLPRSRRDTACYTRPVLMNTLYNLPLGDDRPVRAYTHTHSHIHICWVAVENDGVDAHLFELSEHRRRTRADARERGLISGVDIIVEQTGGQQQHDAKTNGRRAAMTDSRTRRWQNEIGAGRTADAERAILAVGLDKVKRIGEHTPAASTADGLLFVVTLTRAHFAKSARRRQTAAQPMS</sequence>
<feature type="region of interest" description="Disordered" evidence="1">
    <location>
        <begin position="88"/>
        <end position="109"/>
    </location>
</feature>
<dbReference type="WBParaSite" id="PSAMB.scaffold252size61180.g4017.t1">
    <property type="protein sequence ID" value="PSAMB.scaffold252size61180.g4017.t1"/>
    <property type="gene ID" value="PSAMB.scaffold252size61180.g4017"/>
</dbReference>
<name>A0A914VTN7_9BILA</name>
<reference evidence="3" key="1">
    <citation type="submission" date="2022-11" db="UniProtKB">
        <authorList>
            <consortium name="WormBaseParasite"/>
        </authorList>
    </citation>
    <scope>IDENTIFICATION</scope>
</reference>